<evidence type="ECO:0000256" key="3">
    <source>
        <dbReference type="PIRSR" id="PIRSR006241-50"/>
    </source>
</evidence>
<dbReference type="InterPro" id="IPR026040">
    <property type="entry name" value="HyI-like"/>
</dbReference>
<dbReference type="InterPro" id="IPR013022">
    <property type="entry name" value="Xyl_isomerase-like_TIM-brl"/>
</dbReference>
<name>A0AAU7DLP7_9BACT</name>
<comment type="similarity">
    <text evidence="2">Belongs to the hyi family.</text>
</comment>
<dbReference type="InterPro" id="IPR006311">
    <property type="entry name" value="TAT_signal"/>
</dbReference>
<evidence type="ECO:0000256" key="4">
    <source>
        <dbReference type="SAM" id="SignalP"/>
    </source>
</evidence>
<keyword evidence="1 2" id="KW-0413">Isomerase</keyword>
<dbReference type="InterPro" id="IPR036237">
    <property type="entry name" value="Xyl_isomerase-like_sf"/>
</dbReference>
<feature type="active site" description="Proton donor/acceptor" evidence="3">
    <location>
        <position position="281"/>
    </location>
</feature>
<feature type="chain" id="PRO_5043918865" evidence="4">
    <location>
        <begin position="27"/>
        <end position="304"/>
    </location>
</feature>
<gene>
    <name evidence="6" type="ORF">P8935_04510</name>
</gene>
<dbReference type="PANTHER" id="PTHR43489">
    <property type="entry name" value="ISOMERASE"/>
    <property type="match status" value="1"/>
</dbReference>
<dbReference type="PIRSF" id="PIRSF006241">
    <property type="entry name" value="HyI"/>
    <property type="match status" value="1"/>
</dbReference>
<dbReference type="PROSITE" id="PS51318">
    <property type="entry name" value="TAT"/>
    <property type="match status" value="1"/>
</dbReference>
<dbReference type="RefSeq" id="WP_348263825.1">
    <property type="nucleotide sequence ID" value="NZ_CP121196.1"/>
</dbReference>
<dbReference type="Gene3D" id="3.20.20.150">
    <property type="entry name" value="Divalent-metal-dependent TIM barrel enzymes"/>
    <property type="match status" value="1"/>
</dbReference>
<organism evidence="6">
    <name type="scientific">Telmatobacter sp. DSM 110680</name>
    <dbReference type="NCBI Taxonomy" id="3036704"/>
    <lineage>
        <taxon>Bacteria</taxon>
        <taxon>Pseudomonadati</taxon>
        <taxon>Acidobacteriota</taxon>
        <taxon>Terriglobia</taxon>
        <taxon>Terriglobales</taxon>
        <taxon>Acidobacteriaceae</taxon>
        <taxon>Telmatobacter</taxon>
    </lineage>
</organism>
<protein>
    <submittedName>
        <fullName evidence="6">TIM barrel protein</fullName>
    </submittedName>
</protein>
<evidence type="ECO:0000313" key="6">
    <source>
        <dbReference type="EMBL" id="XBH18599.1"/>
    </source>
</evidence>
<evidence type="ECO:0000259" key="5">
    <source>
        <dbReference type="Pfam" id="PF01261"/>
    </source>
</evidence>
<sequence>MKISRRGFAQSLAGAAISAAAIPALRADVPDVVVESTSATPFPLSIMLWTVWTDLPFEQRLANVAEAGYTNVELVGEYAKWSDADFDRANSARRRLGIHFDATAGLHNGICNPSVRDPFLAEWKQALTPMHRLDCPAMIVLSGNVVPGLSREQQHQSCIEGLKRAAELVEGKQIDGQPVCLLLECIDPQENPHYFLQSAAEAIEIVRAVNHPQVQFLYDLFHEQIAEGNLIEKLQEHIDVIGLIHVADVPGRNQPGTGEINYANIYRKLAELKYRHVVAMEFHPIGDPIATLRAAKQMVLSATS</sequence>
<evidence type="ECO:0000256" key="1">
    <source>
        <dbReference type="ARBA" id="ARBA00023235"/>
    </source>
</evidence>
<feature type="signal peptide" evidence="4">
    <location>
        <begin position="1"/>
        <end position="26"/>
    </location>
</feature>
<dbReference type="SUPFAM" id="SSF51658">
    <property type="entry name" value="Xylose isomerase-like"/>
    <property type="match status" value="1"/>
</dbReference>
<feature type="domain" description="Xylose isomerase-like TIM barrel" evidence="5">
    <location>
        <begin position="61"/>
        <end position="283"/>
    </location>
</feature>
<reference evidence="6" key="1">
    <citation type="submission" date="2023-03" db="EMBL/GenBank/DDBJ databases">
        <title>Edaphobacter sp.</title>
        <authorList>
            <person name="Huber K.J."/>
            <person name="Papendorf J."/>
            <person name="Pilke C."/>
            <person name="Bunk B."/>
            <person name="Sproeer C."/>
            <person name="Pester M."/>
        </authorList>
    </citation>
    <scope>NUCLEOTIDE SEQUENCE</scope>
    <source>
        <strain evidence="6">DSM 110680</strain>
    </source>
</reference>
<dbReference type="PANTHER" id="PTHR43489:SF3">
    <property type="entry name" value="XYLOSE ISOMERASE DOMAIN PROTEIN TIM BARREL"/>
    <property type="match status" value="1"/>
</dbReference>
<dbReference type="AlphaFoldDB" id="A0AAU7DLP7"/>
<feature type="active site" description="Proton donor/acceptor" evidence="3">
    <location>
        <position position="184"/>
    </location>
</feature>
<dbReference type="EMBL" id="CP121196">
    <property type="protein sequence ID" value="XBH18599.1"/>
    <property type="molecule type" value="Genomic_DNA"/>
</dbReference>
<keyword evidence="4" id="KW-0732">Signal</keyword>
<dbReference type="GO" id="GO:0016853">
    <property type="term" value="F:isomerase activity"/>
    <property type="evidence" value="ECO:0007669"/>
    <property type="project" value="UniProtKB-KW"/>
</dbReference>
<dbReference type="Pfam" id="PF01261">
    <property type="entry name" value="AP_endonuc_2"/>
    <property type="match status" value="1"/>
</dbReference>
<evidence type="ECO:0000256" key="2">
    <source>
        <dbReference type="PIRNR" id="PIRNR006241"/>
    </source>
</evidence>
<proteinExistence type="inferred from homology"/>
<dbReference type="InterPro" id="IPR050417">
    <property type="entry name" value="Sugar_Epim/Isomerase"/>
</dbReference>
<accession>A0AAU7DLP7</accession>